<protein>
    <submittedName>
        <fullName evidence="3">Myb-like DNA-binding domain containing protein</fullName>
    </submittedName>
</protein>
<evidence type="ECO:0000259" key="1">
    <source>
        <dbReference type="PROSITE" id="PS50090"/>
    </source>
</evidence>
<dbReference type="OrthoDB" id="2143914at2759"/>
<keyword evidence="4" id="KW-1185">Reference proteome</keyword>
<dbReference type="SMR" id="A2EMU9"/>
<evidence type="ECO:0000259" key="2">
    <source>
        <dbReference type="PROSITE" id="PS51294"/>
    </source>
</evidence>
<gene>
    <name evidence="3" type="ORF">TVAG_053460</name>
</gene>
<dbReference type="PROSITE" id="PS50090">
    <property type="entry name" value="MYB_LIKE"/>
    <property type="match status" value="2"/>
</dbReference>
<proteinExistence type="predicted"/>
<dbReference type="InterPro" id="IPR050560">
    <property type="entry name" value="MYB_TF"/>
</dbReference>
<sequence>MAICDQSMMNIKYLMLPSIFTLPFPTYQKIPEIIHQSIQIPSSDDESTTRNDVEQPHKISVKGSWSQEEDALLKKAVLSQSPILWDIVAEQVPGRTAIQCKKRWLYRLHPEVKKTRFEKWEDDLIIAERKKHGNHWTLIATKLPGRTSCAVKNRWYSVLRNRN</sequence>
<feature type="domain" description="Myb-like" evidence="1">
    <location>
        <begin position="62"/>
        <end position="108"/>
    </location>
</feature>
<dbReference type="KEGG" id="tva:4763896"/>
<evidence type="ECO:0000313" key="3">
    <source>
        <dbReference type="EMBL" id="EAY06022.1"/>
    </source>
</evidence>
<dbReference type="AlphaFoldDB" id="A2EMU9"/>
<dbReference type="SUPFAM" id="SSF46689">
    <property type="entry name" value="Homeodomain-like"/>
    <property type="match status" value="1"/>
</dbReference>
<dbReference type="Proteomes" id="UP000001542">
    <property type="component" value="Unassembled WGS sequence"/>
</dbReference>
<dbReference type="PANTHER" id="PTHR45614:SF241">
    <property type="entry name" value="MYB-LIKE DNA-BINDING PROTEIN"/>
    <property type="match status" value="1"/>
</dbReference>
<dbReference type="PROSITE" id="PS51294">
    <property type="entry name" value="HTH_MYB"/>
    <property type="match status" value="2"/>
</dbReference>
<reference evidence="3" key="1">
    <citation type="submission" date="2006-10" db="EMBL/GenBank/DDBJ databases">
        <authorList>
            <person name="Amadeo P."/>
            <person name="Zhao Q."/>
            <person name="Wortman J."/>
            <person name="Fraser-Liggett C."/>
            <person name="Carlton J."/>
        </authorList>
    </citation>
    <scope>NUCLEOTIDE SEQUENCE</scope>
    <source>
        <strain evidence="3">G3</strain>
    </source>
</reference>
<dbReference type="PANTHER" id="PTHR45614">
    <property type="entry name" value="MYB PROTEIN-RELATED"/>
    <property type="match status" value="1"/>
</dbReference>
<accession>A2EMU9</accession>
<dbReference type="InterPro" id="IPR001005">
    <property type="entry name" value="SANT/Myb"/>
</dbReference>
<dbReference type="VEuPathDB" id="TrichDB:TVAGG3_0755180"/>
<dbReference type="InParanoid" id="A2EMU9"/>
<dbReference type="EMBL" id="DS113434">
    <property type="protein sequence ID" value="EAY06022.1"/>
    <property type="molecule type" value="Genomic_DNA"/>
</dbReference>
<dbReference type="InterPro" id="IPR009057">
    <property type="entry name" value="Homeodomain-like_sf"/>
</dbReference>
<feature type="domain" description="HTH myb-type" evidence="2">
    <location>
        <begin position="57"/>
        <end position="104"/>
    </location>
</feature>
<feature type="domain" description="Myb-like" evidence="1">
    <location>
        <begin position="109"/>
        <end position="159"/>
    </location>
</feature>
<name>A2EMU9_TRIV3</name>
<dbReference type="Gene3D" id="1.10.10.60">
    <property type="entry name" value="Homeodomain-like"/>
    <property type="match status" value="2"/>
</dbReference>
<dbReference type="VEuPathDB" id="TrichDB:TVAG_053460"/>
<evidence type="ECO:0000313" key="4">
    <source>
        <dbReference type="Proteomes" id="UP000001542"/>
    </source>
</evidence>
<dbReference type="GO" id="GO:0006355">
    <property type="term" value="P:regulation of DNA-templated transcription"/>
    <property type="evidence" value="ECO:0000318"/>
    <property type="project" value="GO_Central"/>
</dbReference>
<dbReference type="eggNOG" id="KOG0048">
    <property type="taxonomic scope" value="Eukaryota"/>
</dbReference>
<dbReference type="InterPro" id="IPR017930">
    <property type="entry name" value="Myb_dom"/>
</dbReference>
<dbReference type="CDD" id="cd00167">
    <property type="entry name" value="SANT"/>
    <property type="match status" value="2"/>
</dbReference>
<reference evidence="3" key="2">
    <citation type="journal article" date="2007" name="Science">
        <title>Draft genome sequence of the sexually transmitted pathogen Trichomonas vaginalis.</title>
        <authorList>
            <person name="Carlton J.M."/>
            <person name="Hirt R.P."/>
            <person name="Silva J.C."/>
            <person name="Delcher A.L."/>
            <person name="Schatz M."/>
            <person name="Zhao Q."/>
            <person name="Wortman J.R."/>
            <person name="Bidwell S.L."/>
            <person name="Alsmark U.C.M."/>
            <person name="Besteiro S."/>
            <person name="Sicheritz-Ponten T."/>
            <person name="Noel C.J."/>
            <person name="Dacks J.B."/>
            <person name="Foster P.G."/>
            <person name="Simillion C."/>
            <person name="Van de Peer Y."/>
            <person name="Miranda-Saavedra D."/>
            <person name="Barton G.J."/>
            <person name="Westrop G.D."/>
            <person name="Mueller S."/>
            <person name="Dessi D."/>
            <person name="Fiori P.L."/>
            <person name="Ren Q."/>
            <person name="Paulsen I."/>
            <person name="Zhang H."/>
            <person name="Bastida-Corcuera F.D."/>
            <person name="Simoes-Barbosa A."/>
            <person name="Brown M.T."/>
            <person name="Hayes R.D."/>
            <person name="Mukherjee M."/>
            <person name="Okumura C.Y."/>
            <person name="Schneider R."/>
            <person name="Smith A.J."/>
            <person name="Vanacova S."/>
            <person name="Villalvazo M."/>
            <person name="Haas B.J."/>
            <person name="Pertea M."/>
            <person name="Feldblyum T.V."/>
            <person name="Utterback T.R."/>
            <person name="Shu C.L."/>
            <person name="Osoegawa K."/>
            <person name="de Jong P.J."/>
            <person name="Hrdy I."/>
            <person name="Horvathova L."/>
            <person name="Zubacova Z."/>
            <person name="Dolezal P."/>
            <person name="Malik S.B."/>
            <person name="Logsdon J.M. Jr."/>
            <person name="Henze K."/>
            <person name="Gupta A."/>
            <person name="Wang C.C."/>
            <person name="Dunne R.L."/>
            <person name="Upcroft J.A."/>
            <person name="Upcroft P."/>
            <person name="White O."/>
            <person name="Salzberg S.L."/>
            <person name="Tang P."/>
            <person name="Chiu C.-H."/>
            <person name="Lee Y.-S."/>
            <person name="Embley T.M."/>
            <person name="Coombs G.H."/>
            <person name="Mottram J.C."/>
            <person name="Tachezy J."/>
            <person name="Fraser-Liggett C.M."/>
            <person name="Johnson P.J."/>
        </authorList>
    </citation>
    <scope>NUCLEOTIDE SEQUENCE [LARGE SCALE GENOMIC DNA]</scope>
    <source>
        <strain evidence="3">G3</strain>
    </source>
</reference>
<dbReference type="RefSeq" id="XP_001318245.1">
    <property type="nucleotide sequence ID" value="XM_001318210.1"/>
</dbReference>
<dbReference type="GO" id="GO:0000978">
    <property type="term" value="F:RNA polymerase II cis-regulatory region sequence-specific DNA binding"/>
    <property type="evidence" value="ECO:0000318"/>
    <property type="project" value="GO_Central"/>
</dbReference>
<dbReference type="GO" id="GO:0005634">
    <property type="term" value="C:nucleus"/>
    <property type="evidence" value="ECO:0000318"/>
    <property type="project" value="GO_Central"/>
</dbReference>
<organism evidence="3 4">
    <name type="scientific">Trichomonas vaginalis (strain ATCC PRA-98 / G3)</name>
    <dbReference type="NCBI Taxonomy" id="412133"/>
    <lineage>
        <taxon>Eukaryota</taxon>
        <taxon>Metamonada</taxon>
        <taxon>Parabasalia</taxon>
        <taxon>Trichomonadida</taxon>
        <taxon>Trichomonadidae</taxon>
        <taxon>Trichomonas</taxon>
    </lineage>
</organism>
<dbReference type="GO" id="GO:0000981">
    <property type="term" value="F:DNA-binding transcription factor activity, RNA polymerase II-specific"/>
    <property type="evidence" value="ECO:0000318"/>
    <property type="project" value="GO_Central"/>
</dbReference>
<feature type="domain" description="HTH myb-type" evidence="2">
    <location>
        <begin position="109"/>
        <end position="163"/>
    </location>
</feature>
<dbReference type="Pfam" id="PF00249">
    <property type="entry name" value="Myb_DNA-binding"/>
    <property type="match status" value="2"/>
</dbReference>
<dbReference type="SMART" id="SM00717">
    <property type="entry name" value="SANT"/>
    <property type="match status" value="2"/>
</dbReference>
<keyword evidence="3" id="KW-0238">DNA-binding</keyword>
<dbReference type="STRING" id="5722.A2EMU9"/>